<dbReference type="InterPro" id="IPR029063">
    <property type="entry name" value="SAM-dependent_MTases_sf"/>
</dbReference>
<evidence type="ECO:0000313" key="3">
    <source>
        <dbReference type="Proteomes" id="UP000738376"/>
    </source>
</evidence>
<evidence type="ECO:0000313" key="2">
    <source>
        <dbReference type="EMBL" id="NMF59719.1"/>
    </source>
</evidence>
<name>A0ABX1LUD5_9CYAN</name>
<dbReference type="PANTHER" id="PTHR34009:SF2">
    <property type="entry name" value="PROTEIN STAR"/>
    <property type="match status" value="1"/>
</dbReference>
<evidence type="ECO:0000259" key="1">
    <source>
        <dbReference type="Pfam" id="PF05050"/>
    </source>
</evidence>
<dbReference type="GO" id="GO:0008168">
    <property type="term" value="F:methyltransferase activity"/>
    <property type="evidence" value="ECO:0007669"/>
    <property type="project" value="UniProtKB-KW"/>
</dbReference>
<dbReference type="NCBIfam" id="TIGR01444">
    <property type="entry name" value="fkbM_fam"/>
    <property type="match status" value="1"/>
</dbReference>
<comment type="caution">
    <text evidence="2">The sequence shown here is derived from an EMBL/GenBank/DDBJ whole genome shotgun (WGS) entry which is preliminary data.</text>
</comment>
<dbReference type="SUPFAM" id="SSF53335">
    <property type="entry name" value="S-adenosyl-L-methionine-dependent methyltransferases"/>
    <property type="match status" value="1"/>
</dbReference>
<sequence>MKFAKIKTLFRQFGTLNAIRYLYAEVNRKIYDPFKITSYSQTGEDRIIEHLLGESGFYVDVGCNHPQYYSNTFSLYKKGWTGITIDACPELIKQHQKLRKRDRSICAVISDKEQEVIFTDFEDSLVSSLDVEHVSEWMKSRKIKEQRVVKTTSLNSILDDCKVPSNFDLLNIDVEGHDYEVLTSLDLNIYRPKLIVIEMHGFDLTNPSSSKIYEYLTVNNYKLIGYATMNGYFAEAPIKGGEISWC</sequence>
<reference evidence="2 3" key="1">
    <citation type="submission" date="2020-03" db="EMBL/GenBank/DDBJ databases">
        <title>Draft Genome Sequence of 2-Methylisoborneol Producing Pseudanabaena yagii Strain GIHE-NHR1 Isolated from North Han River in South Korea.</title>
        <authorList>
            <person name="Jeong J."/>
        </authorList>
    </citation>
    <scope>NUCLEOTIDE SEQUENCE [LARGE SCALE GENOMIC DNA]</scope>
    <source>
        <strain evidence="2 3">GIHE-NHR1</strain>
    </source>
</reference>
<proteinExistence type="predicted"/>
<gene>
    <name evidence="2" type="ORF">HC246_17260</name>
</gene>
<keyword evidence="2" id="KW-0808">Transferase</keyword>
<dbReference type="Pfam" id="PF05050">
    <property type="entry name" value="Methyltransf_21"/>
    <property type="match status" value="1"/>
</dbReference>
<dbReference type="Gene3D" id="3.40.50.150">
    <property type="entry name" value="Vaccinia Virus protein VP39"/>
    <property type="match status" value="1"/>
</dbReference>
<keyword evidence="3" id="KW-1185">Reference proteome</keyword>
<dbReference type="PANTHER" id="PTHR34009">
    <property type="entry name" value="PROTEIN STAR"/>
    <property type="match status" value="1"/>
</dbReference>
<organism evidence="2 3">
    <name type="scientific">Pseudanabaena yagii GIHE-NHR1</name>
    <dbReference type="NCBI Taxonomy" id="2722753"/>
    <lineage>
        <taxon>Bacteria</taxon>
        <taxon>Bacillati</taxon>
        <taxon>Cyanobacteriota</taxon>
        <taxon>Cyanophyceae</taxon>
        <taxon>Pseudanabaenales</taxon>
        <taxon>Pseudanabaenaceae</taxon>
        <taxon>Pseudanabaena</taxon>
        <taxon>Pseudanabaena yagii</taxon>
    </lineage>
</organism>
<dbReference type="GO" id="GO:0032259">
    <property type="term" value="P:methylation"/>
    <property type="evidence" value="ECO:0007669"/>
    <property type="project" value="UniProtKB-KW"/>
</dbReference>
<keyword evidence="2" id="KW-0489">Methyltransferase</keyword>
<dbReference type="Proteomes" id="UP000738376">
    <property type="component" value="Unassembled WGS sequence"/>
</dbReference>
<protein>
    <submittedName>
        <fullName evidence="2">FkbM family methyltransferase</fullName>
    </submittedName>
</protein>
<dbReference type="EMBL" id="JAAVJL010000002">
    <property type="protein sequence ID" value="NMF59719.1"/>
    <property type="molecule type" value="Genomic_DNA"/>
</dbReference>
<feature type="domain" description="Methyltransferase FkbM" evidence="1">
    <location>
        <begin position="60"/>
        <end position="223"/>
    </location>
</feature>
<dbReference type="RefSeq" id="WP_169364716.1">
    <property type="nucleotide sequence ID" value="NZ_JAAVJL010000002.1"/>
</dbReference>
<accession>A0ABX1LUD5</accession>
<dbReference type="InterPro" id="IPR053202">
    <property type="entry name" value="EGF_Rcpt_Signaling_Reg"/>
</dbReference>
<dbReference type="InterPro" id="IPR006342">
    <property type="entry name" value="FkbM_mtfrase"/>
</dbReference>